<dbReference type="PANTHER" id="PTHR23236">
    <property type="entry name" value="EUKARYOTIC TRANSLATION INITIATION FACTOR 4B/4H"/>
    <property type="match status" value="1"/>
</dbReference>
<keyword evidence="5" id="KW-1185">Reference proteome</keyword>
<dbReference type="InterPro" id="IPR035979">
    <property type="entry name" value="RBD_domain_sf"/>
</dbReference>
<dbReference type="PROSITE" id="PS50102">
    <property type="entry name" value="RRM"/>
    <property type="match status" value="1"/>
</dbReference>
<proteinExistence type="predicted"/>
<dbReference type="InterPro" id="IPR012677">
    <property type="entry name" value="Nucleotide-bd_a/b_plait_sf"/>
</dbReference>
<dbReference type="RefSeq" id="XP_017782473.1">
    <property type="nucleotide sequence ID" value="XM_017926984.1"/>
</dbReference>
<organism evidence="5 6">
    <name type="scientific">Nicrophorus vespilloides</name>
    <name type="common">Boreal carrion beetle</name>
    <dbReference type="NCBI Taxonomy" id="110193"/>
    <lineage>
        <taxon>Eukaryota</taxon>
        <taxon>Metazoa</taxon>
        <taxon>Ecdysozoa</taxon>
        <taxon>Arthropoda</taxon>
        <taxon>Hexapoda</taxon>
        <taxon>Insecta</taxon>
        <taxon>Pterygota</taxon>
        <taxon>Neoptera</taxon>
        <taxon>Endopterygota</taxon>
        <taxon>Coleoptera</taxon>
        <taxon>Polyphaga</taxon>
        <taxon>Staphyliniformia</taxon>
        <taxon>Silphidae</taxon>
        <taxon>Nicrophorinae</taxon>
        <taxon>Nicrophorus</taxon>
    </lineage>
</organism>
<name>A0ABM1N6M3_NICVS</name>
<dbReference type="Proteomes" id="UP000695000">
    <property type="component" value="Unplaced"/>
</dbReference>
<dbReference type="PANTHER" id="PTHR23236:SF12">
    <property type="entry name" value="EUKARYOTIC INITIATION FACTOR 4B-RELATED"/>
    <property type="match status" value="1"/>
</dbReference>
<keyword evidence="1 2" id="KW-0694">RNA-binding</keyword>
<accession>A0ABM1N6M3</accession>
<dbReference type="GeneID" id="108566879"/>
<dbReference type="SMART" id="SM00360">
    <property type="entry name" value="RRM"/>
    <property type="match status" value="1"/>
</dbReference>
<feature type="compositionally biased region" description="Polar residues" evidence="3">
    <location>
        <begin position="72"/>
        <end position="88"/>
    </location>
</feature>
<dbReference type="InterPro" id="IPR000504">
    <property type="entry name" value="RRM_dom"/>
</dbReference>
<gene>
    <name evidence="6" type="primary">LOC108566879</name>
</gene>
<evidence type="ECO:0000313" key="5">
    <source>
        <dbReference type="Proteomes" id="UP000695000"/>
    </source>
</evidence>
<sequence length="230" mass="25573">MDLMENTNSLDDVVVDSEIVDEDLLLEEPSSSGMDEASAEQEAELKAIKERMKEMDDEVKKLNEMQNEAEKQFNTSATESTGSTSPPSVSLEDKIKADNNSVYVGNVDYGTTQEALEAHFNGCGVVNRITIPLNKFNGNPKGFAYIEFCEPSSVELAMKMDESLLRGRQIKVMPKRTNRPGFSTTNRLPRRGGAGYRGRGSHRPSRGFSGRFTHPRGYSGHRGNNHFTPY</sequence>
<dbReference type="Gene3D" id="3.30.70.330">
    <property type="match status" value="1"/>
</dbReference>
<feature type="region of interest" description="Disordered" evidence="3">
    <location>
        <begin position="63"/>
        <end position="90"/>
    </location>
</feature>
<dbReference type="Pfam" id="PF00076">
    <property type="entry name" value="RRM_1"/>
    <property type="match status" value="1"/>
</dbReference>
<evidence type="ECO:0000256" key="3">
    <source>
        <dbReference type="SAM" id="MobiDB-lite"/>
    </source>
</evidence>
<dbReference type="SUPFAM" id="SSF54928">
    <property type="entry name" value="RNA-binding domain, RBD"/>
    <property type="match status" value="1"/>
</dbReference>
<evidence type="ECO:0000259" key="4">
    <source>
        <dbReference type="PROSITE" id="PS50102"/>
    </source>
</evidence>
<feature type="region of interest" description="Disordered" evidence="3">
    <location>
        <begin position="175"/>
        <end position="230"/>
    </location>
</feature>
<protein>
    <submittedName>
        <fullName evidence="6">Polyadenylate-binding protein 2-A-like</fullName>
    </submittedName>
</protein>
<feature type="domain" description="RRM" evidence="4">
    <location>
        <begin position="100"/>
        <end position="177"/>
    </location>
</feature>
<evidence type="ECO:0000256" key="2">
    <source>
        <dbReference type="PROSITE-ProRule" id="PRU00176"/>
    </source>
</evidence>
<evidence type="ECO:0000256" key="1">
    <source>
        <dbReference type="ARBA" id="ARBA00022884"/>
    </source>
</evidence>
<evidence type="ECO:0000313" key="6">
    <source>
        <dbReference type="RefSeq" id="XP_017782473.1"/>
    </source>
</evidence>
<reference evidence="6" key="1">
    <citation type="submission" date="2025-08" db="UniProtKB">
        <authorList>
            <consortium name="RefSeq"/>
        </authorList>
    </citation>
    <scope>IDENTIFICATION</scope>
    <source>
        <tissue evidence="6">Whole Larva</tissue>
    </source>
</reference>